<protein>
    <submittedName>
        <fullName evidence="5">Glycosyltransferase family 25 protein</fullName>
    </submittedName>
</protein>
<keyword evidence="3" id="KW-0448">Lipopolysaccharide biosynthesis</keyword>
<reference evidence="5 6" key="1">
    <citation type="submission" date="2019-07" db="EMBL/GenBank/DDBJ databases">
        <title>Complete genome sequence of Comamonas sp. NLF 7-7 isolated from livestock.</title>
        <authorList>
            <person name="Kim D.H."/>
            <person name="Kim J.G."/>
        </authorList>
    </citation>
    <scope>NUCLEOTIDE SEQUENCE [LARGE SCALE GENOMIC DNA]</scope>
    <source>
        <strain evidence="5 6">NLF 7-7</strain>
    </source>
</reference>
<evidence type="ECO:0000313" key="5">
    <source>
        <dbReference type="EMBL" id="QEA12483.1"/>
    </source>
</evidence>
<dbReference type="Pfam" id="PF01755">
    <property type="entry name" value="Glyco_transf_25"/>
    <property type="match status" value="1"/>
</dbReference>
<dbReference type="InterPro" id="IPR002654">
    <property type="entry name" value="Glyco_trans_25"/>
</dbReference>
<name>A0A5B8RTQ0_9BURK</name>
<dbReference type="UniPathway" id="UPA00501"/>
<evidence type="ECO:0000256" key="3">
    <source>
        <dbReference type="ARBA" id="ARBA00022985"/>
    </source>
</evidence>
<evidence type="ECO:0000256" key="2">
    <source>
        <dbReference type="ARBA" id="ARBA00005222"/>
    </source>
</evidence>
<dbReference type="AlphaFoldDB" id="A0A5B8RTQ0"/>
<feature type="domain" description="Glycosyl transferase family 25" evidence="4">
    <location>
        <begin position="60"/>
        <end position="107"/>
    </location>
</feature>
<dbReference type="EMBL" id="CP042344">
    <property type="protein sequence ID" value="QEA12483.1"/>
    <property type="molecule type" value="Genomic_DNA"/>
</dbReference>
<dbReference type="OrthoDB" id="119742at2"/>
<dbReference type="GO" id="GO:0009103">
    <property type="term" value="P:lipopolysaccharide biosynthetic process"/>
    <property type="evidence" value="ECO:0007669"/>
    <property type="project" value="UniProtKB-KW"/>
</dbReference>
<keyword evidence="5" id="KW-0808">Transferase</keyword>
<dbReference type="UniPathway" id="UPA00820"/>
<accession>A0A5B8RTQ0</accession>
<proteinExistence type="predicted"/>
<evidence type="ECO:0000256" key="1">
    <source>
        <dbReference type="ARBA" id="ARBA00005068"/>
    </source>
</evidence>
<dbReference type="Proteomes" id="UP000321199">
    <property type="component" value="Chromosome"/>
</dbReference>
<dbReference type="GO" id="GO:0016740">
    <property type="term" value="F:transferase activity"/>
    <property type="evidence" value="ECO:0007669"/>
    <property type="project" value="UniProtKB-KW"/>
</dbReference>
<dbReference type="CDD" id="cd06532">
    <property type="entry name" value="Glyco_transf_25"/>
    <property type="match status" value="1"/>
</dbReference>
<dbReference type="RefSeq" id="WP_146912079.1">
    <property type="nucleotide sequence ID" value="NZ_CP042344.1"/>
</dbReference>
<gene>
    <name evidence="5" type="ORF">FOZ74_05255</name>
</gene>
<comment type="pathway">
    <text evidence="1">Bacterial outer membrane biogenesis; lipooligosaccharide biosynthesis.</text>
</comment>
<comment type="pathway">
    <text evidence="2">Glycan metabolism; lacto-N-neotetraose biosynthesis.</text>
</comment>
<dbReference type="KEGG" id="cof:FOZ74_05255"/>
<evidence type="ECO:0000259" key="4">
    <source>
        <dbReference type="Pfam" id="PF01755"/>
    </source>
</evidence>
<sequence length="242" mass="27403">MMALSFFDNFGKIWIINLPHRVDRRREMERQLRRVGVLAHDPRITFFPAIRPDDAGGFPTIGTRGCFMSHLAVLREIQTSDAKFALILEDDCNFDLRAVNNLTNHILLKNTMMYGGVLNTVKSQPQGKEGFVAVGADMALMGAHCIAVEPKVAKDIADYFEKILRRPPGDPEGGPMHVDGAYSWYRKMHPERATVLAVPEIAYQRSSATDIHEGRSIRRSILPVPLISFLRKMKNTVRQVFR</sequence>
<keyword evidence="6" id="KW-1185">Reference proteome</keyword>
<organism evidence="5 6">
    <name type="scientific">Comamonas flocculans</name>
    <dbReference type="NCBI Taxonomy" id="2597701"/>
    <lineage>
        <taxon>Bacteria</taxon>
        <taxon>Pseudomonadati</taxon>
        <taxon>Pseudomonadota</taxon>
        <taxon>Betaproteobacteria</taxon>
        <taxon>Burkholderiales</taxon>
        <taxon>Comamonadaceae</taxon>
        <taxon>Comamonas</taxon>
    </lineage>
</organism>
<evidence type="ECO:0000313" key="6">
    <source>
        <dbReference type="Proteomes" id="UP000321199"/>
    </source>
</evidence>